<comment type="pathway">
    <text evidence="1">Amino-acid degradation; L-valine degradation.</text>
</comment>
<comment type="catalytic activity">
    <reaction evidence="7">
        <text>3-hydroxy-2-methylpropanoate + NAD(+) = 2-methyl-3-oxopropanoate + NADH + H(+)</text>
        <dbReference type="Rhea" id="RHEA:17681"/>
        <dbReference type="ChEBI" id="CHEBI:11805"/>
        <dbReference type="ChEBI" id="CHEBI:15378"/>
        <dbReference type="ChEBI" id="CHEBI:57540"/>
        <dbReference type="ChEBI" id="CHEBI:57700"/>
        <dbReference type="ChEBI" id="CHEBI:57945"/>
        <dbReference type="EC" id="1.1.1.31"/>
    </reaction>
</comment>
<dbReference type="Gene3D" id="1.10.1040.10">
    <property type="entry name" value="N-(1-d-carboxylethyl)-l-norvaline Dehydrogenase, domain 2"/>
    <property type="match status" value="1"/>
</dbReference>
<feature type="domain" description="6-phosphogluconate dehydrogenase NADP-binding" evidence="9">
    <location>
        <begin position="4"/>
        <end position="162"/>
    </location>
</feature>
<dbReference type="AlphaFoldDB" id="A0A136ISB4"/>
<dbReference type="OrthoDB" id="21615at2759"/>
<feature type="active site" evidence="8">
    <location>
        <position position="200"/>
    </location>
</feature>
<proteinExistence type="inferred from homology"/>
<evidence type="ECO:0000313" key="12">
    <source>
        <dbReference type="Proteomes" id="UP000070501"/>
    </source>
</evidence>
<dbReference type="STRING" id="196109.A0A136ISB4"/>
<dbReference type="Gene3D" id="3.40.50.720">
    <property type="entry name" value="NAD(P)-binding Rossmann-like Domain"/>
    <property type="match status" value="1"/>
</dbReference>
<evidence type="ECO:0000256" key="2">
    <source>
        <dbReference type="ARBA" id="ARBA00006013"/>
    </source>
</evidence>
<keyword evidence="4" id="KW-0101">Branched-chain amino acid catabolism</keyword>
<accession>A0A136ISB4</accession>
<dbReference type="PANTHER" id="PTHR22981:SF81">
    <property type="entry name" value="DEHYDROGENASE, PUTATIVE-RELATED"/>
    <property type="match status" value="1"/>
</dbReference>
<evidence type="ECO:0000256" key="7">
    <source>
        <dbReference type="ARBA" id="ARBA00049197"/>
    </source>
</evidence>
<dbReference type="EC" id="1.1.1.31" evidence="3"/>
<evidence type="ECO:0000256" key="3">
    <source>
        <dbReference type="ARBA" id="ARBA00012991"/>
    </source>
</evidence>
<dbReference type="PIRSF" id="PIRSF000103">
    <property type="entry name" value="HIBADH"/>
    <property type="match status" value="1"/>
</dbReference>
<dbReference type="GO" id="GO:0051287">
    <property type="term" value="F:NAD binding"/>
    <property type="evidence" value="ECO:0007669"/>
    <property type="project" value="InterPro"/>
</dbReference>
<evidence type="ECO:0000256" key="8">
    <source>
        <dbReference type="PIRSR" id="PIRSR000103-1"/>
    </source>
</evidence>
<reference evidence="12" key="1">
    <citation type="submission" date="2016-02" db="EMBL/GenBank/DDBJ databases">
        <title>Draft genome sequence of Microdochium bolleyi, a fungal endophyte of beachgrass.</title>
        <authorList>
            <consortium name="DOE Joint Genome Institute"/>
            <person name="David A.S."/>
            <person name="May G."/>
            <person name="Haridas S."/>
            <person name="Lim J."/>
            <person name="Wang M."/>
            <person name="Labutti K."/>
            <person name="Lipzen A."/>
            <person name="Barry K."/>
            <person name="Grigoriev I.V."/>
        </authorList>
    </citation>
    <scope>NUCLEOTIDE SEQUENCE [LARGE SCALE GENOMIC DNA]</scope>
    <source>
        <strain evidence="12">J235TASD1</strain>
    </source>
</reference>
<name>A0A136ISB4_9PEZI</name>
<keyword evidence="12" id="KW-1185">Reference proteome</keyword>
<dbReference type="InterPro" id="IPR036291">
    <property type="entry name" value="NAD(P)-bd_dom_sf"/>
</dbReference>
<dbReference type="GO" id="GO:0005739">
    <property type="term" value="C:mitochondrion"/>
    <property type="evidence" value="ECO:0007669"/>
    <property type="project" value="TreeGrafter"/>
</dbReference>
<evidence type="ECO:0000256" key="5">
    <source>
        <dbReference type="ARBA" id="ARBA00023002"/>
    </source>
</evidence>
<dbReference type="GO" id="GO:0050661">
    <property type="term" value="F:NADP binding"/>
    <property type="evidence" value="ECO:0007669"/>
    <property type="project" value="InterPro"/>
</dbReference>
<dbReference type="PANTHER" id="PTHR22981">
    <property type="entry name" value="3-HYDROXYISOBUTYRATE DEHYDROGENASE-RELATED"/>
    <property type="match status" value="1"/>
</dbReference>
<dbReference type="InterPro" id="IPR029154">
    <property type="entry name" value="HIBADH-like_NADP-bd"/>
</dbReference>
<dbReference type="InterPro" id="IPR013328">
    <property type="entry name" value="6PGD_dom2"/>
</dbReference>
<dbReference type="InterPro" id="IPR006115">
    <property type="entry name" value="6PGDH_NADP-bd"/>
</dbReference>
<sequence>MEHNIGFIGLGAMGYGMAKNVRQRMDRNATLYVNDVNRAACEAFKAEFSSLGAIEIAESARLVAEHALRVVSIVPSAEHVRDVYLNGETGVVAAKGRDSAAQPLDFMRLYLECSTIDVASAREIGTALQQAGMGTYVDGPVSGGVPAAQTGTLSMMLGAAEPKEEQGQVAEGLATLCGYMASNPSKIFYCGGLGKGLAAKICNNYLSCTILLANCEAAATGQLLGLDKHLLYKIIKSSSGQNFMADHVYPVPGVVPHAPSSNGYKLGFKTQMLTKDVGLGVDAARSVGVTPSIGEAALDVYRKAAVDPSCIDRDGSIVYRFMGGPVD</sequence>
<dbReference type="InParanoid" id="A0A136ISB4"/>
<evidence type="ECO:0000256" key="4">
    <source>
        <dbReference type="ARBA" id="ARBA00022456"/>
    </source>
</evidence>
<dbReference type="InterPro" id="IPR002204">
    <property type="entry name" value="3-OH-isobutyrate_DH-rel_CS"/>
</dbReference>
<evidence type="ECO:0000256" key="1">
    <source>
        <dbReference type="ARBA" id="ARBA00005109"/>
    </source>
</evidence>
<dbReference type="EMBL" id="KQ964261">
    <property type="protein sequence ID" value="KXJ87805.1"/>
    <property type="molecule type" value="Genomic_DNA"/>
</dbReference>
<dbReference type="Pfam" id="PF14833">
    <property type="entry name" value="NAD_binding_11"/>
    <property type="match status" value="1"/>
</dbReference>
<evidence type="ECO:0000256" key="6">
    <source>
        <dbReference type="ARBA" id="ARBA00023027"/>
    </source>
</evidence>
<dbReference type="SUPFAM" id="SSF48179">
    <property type="entry name" value="6-phosphogluconate dehydrogenase C-terminal domain-like"/>
    <property type="match status" value="1"/>
</dbReference>
<comment type="similarity">
    <text evidence="2">Belongs to the HIBADH-related family. 3-hydroxyisobutyrate dehydrogenase subfamily.</text>
</comment>
<dbReference type="FunFam" id="1.10.1040.10:FF:000006">
    <property type="entry name" value="3-hydroxyisobutyrate dehydrogenase"/>
    <property type="match status" value="1"/>
</dbReference>
<evidence type="ECO:0000259" key="9">
    <source>
        <dbReference type="Pfam" id="PF03446"/>
    </source>
</evidence>
<dbReference type="InterPro" id="IPR015815">
    <property type="entry name" value="HIBADH-related"/>
</dbReference>
<dbReference type="GO" id="GO:0008442">
    <property type="term" value="F:3-hydroxyisobutyrate dehydrogenase activity"/>
    <property type="evidence" value="ECO:0007669"/>
    <property type="project" value="UniProtKB-EC"/>
</dbReference>
<evidence type="ECO:0000313" key="11">
    <source>
        <dbReference type="EMBL" id="KXJ87805.1"/>
    </source>
</evidence>
<dbReference type="SUPFAM" id="SSF51735">
    <property type="entry name" value="NAD(P)-binding Rossmann-fold domains"/>
    <property type="match status" value="1"/>
</dbReference>
<dbReference type="InterPro" id="IPR008927">
    <property type="entry name" value="6-PGluconate_DH-like_C_sf"/>
</dbReference>
<feature type="domain" description="3-hydroxyisobutyrate dehydrogenase-like NAD-binding" evidence="10">
    <location>
        <begin position="194"/>
        <end position="306"/>
    </location>
</feature>
<protein>
    <recommendedName>
        <fullName evidence="3">3-hydroxyisobutyrate dehydrogenase</fullName>
        <ecNumber evidence="3">1.1.1.31</ecNumber>
    </recommendedName>
</protein>
<gene>
    <name evidence="11" type="ORF">Micbo1qcDRAFT_207996</name>
</gene>
<dbReference type="Proteomes" id="UP000070501">
    <property type="component" value="Unassembled WGS sequence"/>
</dbReference>
<dbReference type="Pfam" id="PF03446">
    <property type="entry name" value="NAD_binding_2"/>
    <property type="match status" value="1"/>
</dbReference>
<dbReference type="GO" id="GO:0006574">
    <property type="term" value="P:L-valine catabolic process"/>
    <property type="evidence" value="ECO:0007669"/>
    <property type="project" value="TreeGrafter"/>
</dbReference>
<evidence type="ECO:0000259" key="10">
    <source>
        <dbReference type="Pfam" id="PF14833"/>
    </source>
</evidence>
<keyword evidence="5" id="KW-0560">Oxidoreductase</keyword>
<organism evidence="11 12">
    <name type="scientific">Microdochium bolleyi</name>
    <dbReference type="NCBI Taxonomy" id="196109"/>
    <lineage>
        <taxon>Eukaryota</taxon>
        <taxon>Fungi</taxon>
        <taxon>Dikarya</taxon>
        <taxon>Ascomycota</taxon>
        <taxon>Pezizomycotina</taxon>
        <taxon>Sordariomycetes</taxon>
        <taxon>Xylariomycetidae</taxon>
        <taxon>Xylariales</taxon>
        <taxon>Microdochiaceae</taxon>
        <taxon>Microdochium</taxon>
    </lineage>
</organism>
<keyword evidence="6" id="KW-0520">NAD</keyword>
<dbReference type="PROSITE" id="PS00895">
    <property type="entry name" value="3_HYDROXYISOBUT_DH"/>
    <property type="match status" value="1"/>
</dbReference>